<gene>
    <name evidence="2" type="ORF">SAMN05216198_1488</name>
</gene>
<dbReference type="STRING" id="797277.SAMN05216198_1488"/>
<name>A0A1H1QJD3_9GAMM</name>
<organism evidence="2 3">
    <name type="scientific">Halopseudomonas litoralis</name>
    <dbReference type="NCBI Taxonomy" id="797277"/>
    <lineage>
        <taxon>Bacteria</taxon>
        <taxon>Pseudomonadati</taxon>
        <taxon>Pseudomonadota</taxon>
        <taxon>Gammaproteobacteria</taxon>
        <taxon>Pseudomonadales</taxon>
        <taxon>Pseudomonadaceae</taxon>
        <taxon>Halopseudomonas</taxon>
    </lineage>
</organism>
<keyword evidence="3" id="KW-1185">Reference proteome</keyword>
<dbReference type="InterPro" id="IPR011051">
    <property type="entry name" value="RmlC_Cupin_sf"/>
</dbReference>
<proteinExistence type="predicted"/>
<dbReference type="OrthoDB" id="9799053at2"/>
<feature type="domain" description="(S)-ureidoglycine aminohydrolase cupin" evidence="1">
    <location>
        <begin position="45"/>
        <end position="111"/>
    </location>
</feature>
<dbReference type="InterPro" id="IPR008579">
    <property type="entry name" value="UGlyAH_Cupin_dom"/>
</dbReference>
<dbReference type="InterPro" id="IPR014710">
    <property type="entry name" value="RmlC-like_jellyroll"/>
</dbReference>
<dbReference type="Pfam" id="PF05899">
    <property type="entry name" value="Cupin_3"/>
    <property type="match status" value="1"/>
</dbReference>
<accession>A0A1H1QJD3</accession>
<evidence type="ECO:0000313" key="3">
    <source>
        <dbReference type="Proteomes" id="UP000243426"/>
    </source>
</evidence>
<evidence type="ECO:0000259" key="1">
    <source>
        <dbReference type="Pfam" id="PF05899"/>
    </source>
</evidence>
<dbReference type="SUPFAM" id="SSF51182">
    <property type="entry name" value="RmlC-like cupins"/>
    <property type="match status" value="1"/>
</dbReference>
<dbReference type="RefSeq" id="WP_090272728.1">
    <property type="nucleotide sequence ID" value="NZ_LT629748.1"/>
</dbReference>
<protein>
    <recommendedName>
        <fullName evidence="1">(S)-ureidoglycine aminohydrolase cupin domain-containing protein</fullName>
    </recommendedName>
</protein>
<dbReference type="AlphaFoldDB" id="A0A1H1QJD3"/>
<dbReference type="Gene3D" id="2.60.120.10">
    <property type="entry name" value="Jelly Rolls"/>
    <property type="match status" value="1"/>
</dbReference>
<dbReference type="PANTHER" id="PTHR40943:SF1">
    <property type="entry name" value="CYTOPLASMIC PROTEIN"/>
    <property type="match status" value="1"/>
</dbReference>
<dbReference type="CDD" id="cd02227">
    <property type="entry name" value="cupin_TM1112-like"/>
    <property type="match status" value="1"/>
</dbReference>
<dbReference type="Proteomes" id="UP000243426">
    <property type="component" value="Chromosome I"/>
</dbReference>
<evidence type="ECO:0000313" key="2">
    <source>
        <dbReference type="EMBL" id="SDS23019.1"/>
    </source>
</evidence>
<dbReference type="PANTHER" id="PTHR40943">
    <property type="entry name" value="CYTOPLASMIC PROTEIN-RELATED"/>
    <property type="match status" value="1"/>
</dbReference>
<sequence length="115" mass="12543">MEPIVVRAVNEDSFGAEVPVGAPLGNLLAITRTAGDQPVTASGTHMGVWECSPGQFERMVPQAEYSYFLSGEGCFTPEGSEPVQFCAGDMIYFQADTKGVWNIRQTVRKAYLIIH</sequence>
<reference evidence="3" key="1">
    <citation type="submission" date="2016-10" db="EMBL/GenBank/DDBJ databases">
        <authorList>
            <person name="Varghese N."/>
            <person name="Submissions S."/>
        </authorList>
    </citation>
    <scope>NUCLEOTIDE SEQUENCE [LARGE SCALE GENOMIC DNA]</scope>
    <source>
        <strain evidence="3">2SM5</strain>
    </source>
</reference>
<dbReference type="EMBL" id="LT629748">
    <property type="protein sequence ID" value="SDS23019.1"/>
    <property type="molecule type" value="Genomic_DNA"/>
</dbReference>